<protein>
    <recommendedName>
        <fullName evidence="4">ATP-grasp domain-containing protein</fullName>
    </recommendedName>
</protein>
<evidence type="ECO:0000313" key="5">
    <source>
        <dbReference type="EMBL" id="GAI04232.1"/>
    </source>
</evidence>
<dbReference type="SUPFAM" id="SSF56059">
    <property type="entry name" value="Glutathione synthetase ATP-binding domain-like"/>
    <property type="match status" value="1"/>
</dbReference>
<dbReference type="GO" id="GO:0046872">
    <property type="term" value="F:metal ion binding"/>
    <property type="evidence" value="ECO:0007669"/>
    <property type="project" value="InterPro"/>
</dbReference>
<evidence type="ECO:0000259" key="4">
    <source>
        <dbReference type="PROSITE" id="PS50975"/>
    </source>
</evidence>
<feature type="domain" description="ATP-grasp" evidence="4">
    <location>
        <begin position="50"/>
        <end position="86"/>
    </location>
</feature>
<reference evidence="5" key="1">
    <citation type="journal article" date="2014" name="Front. Microbiol.">
        <title>High frequency of phylogenetically diverse reductive dehalogenase-homologous genes in deep subseafloor sedimentary metagenomes.</title>
        <authorList>
            <person name="Kawai M."/>
            <person name="Futagami T."/>
            <person name="Toyoda A."/>
            <person name="Takaki Y."/>
            <person name="Nishi S."/>
            <person name="Hori S."/>
            <person name="Arai W."/>
            <person name="Tsubouchi T."/>
            <person name="Morono Y."/>
            <person name="Uchiyama I."/>
            <person name="Ito T."/>
            <person name="Fujiyama A."/>
            <person name="Inagaki F."/>
            <person name="Takami H."/>
        </authorList>
    </citation>
    <scope>NUCLEOTIDE SEQUENCE</scope>
    <source>
        <strain evidence="5">Expedition CK06-06</strain>
    </source>
</reference>
<keyword evidence="1" id="KW-0436">Ligase</keyword>
<dbReference type="Gene3D" id="3.30.1490.20">
    <property type="entry name" value="ATP-grasp fold, A domain"/>
    <property type="match status" value="1"/>
</dbReference>
<dbReference type="Gene3D" id="3.30.470.20">
    <property type="entry name" value="ATP-grasp fold, B domain"/>
    <property type="match status" value="1"/>
</dbReference>
<name>X1KB35_9ZZZZ</name>
<evidence type="ECO:0000256" key="2">
    <source>
        <dbReference type="ARBA" id="ARBA00022741"/>
    </source>
</evidence>
<organism evidence="5">
    <name type="scientific">marine sediment metagenome</name>
    <dbReference type="NCBI Taxonomy" id="412755"/>
    <lineage>
        <taxon>unclassified sequences</taxon>
        <taxon>metagenomes</taxon>
        <taxon>ecological metagenomes</taxon>
    </lineage>
</organism>
<comment type="caution">
    <text evidence="5">The sequence shown here is derived from an EMBL/GenBank/DDBJ whole genome shotgun (WGS) entry which is preliminary data.</text>
</comment>
<dbReference type="InterPro" id="IPR011761">
    <property type="entry name" value="ATP-grasp"/>
</dbReference>
<dbReference type="PROSITE" id="PS50975">
    <property type="entry name" value="ATP_GRASP"/>
    <property type="match status" value="1"/>
</dbReference>
<proteinExistence type="predicted"/>
<dbReference type="FunFam" id="3.30.1490.20:FF:000020">
    <property type="entry name" value="Protein lysine acetyltransferase"/>
    <property type="match status" value="1"/>
</dbReference>
<evidence type="ECO:0000256" key="3">
    <source>
        <dbReference type="ARBA" id="ARBA00022840"/>
    </source>
</evidence>
<dbReference type="AlphaFoldDB" id="X1KB35"/>
<dbReference type="EMBL" id="BARV01008478">
    <property type="protein sequence ID" value="GAI04232.1"/>
    <property type="molecule type" value="Genomic_DNA"/>
</dbReference>
<dbReference type="PANTHER" id="PTHR43334">
    <property type="entry name" value="ACETATE--COA LIGASE [ADP-FORMING]"/>
    <property type="match status" value="1"/>
</dbReference>
<dbReference type="PANTHER" id="PTHR43334:SF1">
    <property type="entry name" value="3-HYDROXYPROPIONATE--COA LIGASE [ADP-FORMING]"/>
    <property type="match status" value="1"/>
</dbReference>
<feature type="non-terminal residue" evidence="5">
    <location>
        <position position="1"/>
    </location>
</feature>
<accession>X1KB35</accession>
<gene>
    <name evidence="5" type="ORF">S06H3_17034</name>
</gene>
<keyword evidence="3" id="KW-0067">ATP-binding</keyword>
<dbReference type="InterPro" id="IPR051538">
    <property type="entry name" value="Acyl-CoA_Synth/Transferase"/>
</dbReference>
<keyword evidence="2" id="KW-0547">Nucleotide-binding</keyword>
<dbReference type="Pfam" id="PF13549">
    <property type="entry name" value="ATP-grasp_5"/>
    <property type="match status" value="1"/>
</dbReference>
<dbReference type="GO" id="GO:0016874">
    <property type="term" value="F:ligase activity"/>
    <property type="evidence" value="ECO:0007669"/>
    <property type="project" value="UniProtKB-KW"/>
</dbReference>
<evidence type="ECO:0000256" key="1">
    <source>
        <dbReference type="ARBA" id="ARBA00022598"/>
    </source>
</evidence>
<dbReference type="InterPro" id="IPR013815">
    <property type="entry name" value="ATP_grasp_subdomain_1"/>
</dbReference>
<dbReference type="GO" id="GO:0005524">
    <property type="term" value="F:ATP binding"/>
    <property type="evidence" value="ECO:0007669"/>
    <property type="project" value="UniProtKB-KW"/>
</dbReference>
<sequence length="260" mass="29010">AIKVMADYVRWRARPKRVVKLFPVNRRKVETIVEKHLRHGIREIGETESKEILEAYGFITPGGSIATTAEQAANIAQQLGYPVVLKIWSPDILHKSDVGGVRVSLNNAREVMDAFDLMMYRIPKKLPDADILGVLVEEMCKSGKEVILGMNRDPHFGPLMMFGMGGTMVEVLKDVSFYLAPLTAEEAKQMLINTKTYRILEGMRGEEGVNIDAIAEGLQRLSQLVTEFPQIQELDINPYIVGPEGTTPIAVDARMSVEKT</sequence>